<proteinExistence type="predicted"/>
<gene>
    <name evidence="1" type="ORF">AFUS01_LOCUS46801</name>
</gene>
<keyword evidence="2" id="KW-1185">Reference proteome</keyword>
<protein>
    <submittedName>
        <fullName evidence="1">Uncharacterized protein</fullName>
    </submittedName>
</protein>
<reference evidence="1" key="1">
    <citation type="submission" date="2021-06" db="EMBL/GenBank/DDBJ databases">
        <authorList>
            <person name="Hodson N. C."/>
            <person name="Mongue J. A."/>
            <person name="Jaron S. K."/>
        </authorList>
    </citation>
    <scope>NUCLEOTIDE SEQUENCE</scope>
</reference>
<evidence type="ECO:0000313" key="1">
    <source>
        <dbReference type="EMBL" id="CAG7837736.1"/>
    </source>
</evidence>
<accession>A0A8J2Q734</accession>
<dbReference type="Proteomes" id="UP000708208">
    <property type="component" value="Unassembled WGS sequence"/>
</dbReference>
<dbReference type="AlphaFoldDB" id="A0A8J2Q734"/>
<evidence type="ECO:0000313" key="2">
    <source>
        <dbReference type="Proteomes" id="UP000708208"/>
    </source>
</evidence>
<dbReference type="EMBL" id="CAJVCH010571522">
    <property type="protein sequence ID" value="CAG7837736.1"/>
    <property type="molecule type" value="Genomic_DNA"/>
</dbReference>
<sequence length="26" mass="2745">GVKDLTGIVIKKTSTNNQSTLKASKI</sequence>
<organism evidence="1 2">
    <name type="scientific">Allacma fusca</name>
    <dbReference type="NCBI Taxonomy" id="39272"/>
    <lineage>
        <taxon>Eukaryota</taxon>
        <taxon>Metazoa</taxon>
        <taxon>Ecdysozoa</taxon>
        <taxon>Arthropoda</taxon>
        <taxon>Hexapoda</taxon>
        <taxon>Collembola</taxon>
        <taxon>Symphypleona</taxon>
        <taxon>Sminthuridae</taxon>
        <taxon>Allacma</taxon>
    </lineage>
</organism>
<feature type="non-terminal residue" evidence="1">
    <location>
        <position position="1"/>
    </location>
</feature>
<comment type="caution">
    <text evidence="1">The sequence shown here is derived from an EMBL/GenBank/DDBJ whole genome shotgun (WGS) entry which is preliminary data.</text>
</comment>
<name>A0A8J2Q734_9HEXA</name>